<dbReference type="AlphaFoldDB" id="A0A062XN11"/>
<feature type="domain" description="SCP2" evidence="1">
    <location>
        <begin position="26"/>
        <end position="110"/>
    </location>
</feature>
<reference evidence="2 3" key="1">
    <citation type="submission" date="2014-04" db="EMBL/GenBank/DDBJ databases">
        <title>The Genome Sequence of Thermoanaerobaculum aquaticum MP-01, The First Cultivated Group 23 Acidobacterium.</title>
        <authorList>
            <person name="Stamps B.W."/>
            <person name="Losey N.A."/>
            <person name="Lawson P.A."/>
            <person name="Stevenson B.S."/>
        </authorList>
    </citation>
    <scope>NUCLEOTIDE SEQUENCE [LARGE SCALE GENOMIC DNA]</scope>
    <source>
        <strain evidence="2 3">MP-01</strain>
    </source>
</reference>
<dbReference type="SUPFAM" id="SSF55718">
    <property type="entry name" value="SCP-like"/>
    <property type="match status" value="1"/>
</dbReference>
<protein>
    <recommendedName>
        <fullName evidence="1">SCP2 domain-containing protein</fullName>
    </recommendedName>
</protein>
<evidence type="ECO:0000259" key="1">
    <source>
        <dbReference type="Pfam" id="PF02036"/>
    </source>
</evidence>
<comment type="caution">
    <text evidence="2">The sequence shown here is derived from an EMBL/GenBank/DDBJ whole genome shotgun (WGS) entry which is preliminary data.</text>
</comment>
<name>A0A062XN11_9BACT</name>
<dbReference type="Gene3D" id="3.30.1050.10">
    <property type="entry name" value="SCP2 sterol-binding domain"/>
    <property type="match status" value="1"/>
</dbReference>
<dbReference type="InterPro" id="IPR003033">
    <property type="entry name" value="SCP2_sterol-bd_dom"/>
</dbReference>
<keyword evidence="3" id="KW-1185">Reference proteome</keyword>
<sequence>MELAKLFSQEGGEALRAAINAQERWQKEAAGWTAALGLVVEQSAGSQALLVKLENGTCQEVRPVAEAELEHADFVLRGSESLWRGILSGQVDPVGAVFMGKLKVARGNVMALSARTGAARLLLETAKGVLEGLA</sequence>
<dbReference type="EMBL" id="JMFG01000015">
    <property type="protein sequence ID" value="KDA53932.1"/>
    <property type="molecule type" value="Genomic_DNA"/>
</dbReference>
<proteinExistence type="predicted"/>
<dbReference type="Proteomes" id="UP000027284">
    <property type="component" value="Unassembled WGS sequence"/>
</dbReference>
<organism evidence="2 3">
    <name type="scientific">Thermoanaerobaculum aquaticum</name>
    <dbReference type="NCBI Taxonomy" id="1312852"/>
    <lineage>
        <taxon>Bacteria</taxon>
        <taxon>Pseudomonadati</taxon>
        <taxon>Acidobacteriota</taxon>
        <taxon>Thermoanaerobaculia</taxon>
        <taxon>Thermoanaerobaculales</taxon>
        <taxon>Thermoanaerobaculaceae</taxon>
        <taxon>Thermoanaerobaculum</taxon>
    </lineage>
</organism>
<dbReference type="InterPro" id="IPR036527">
    <property type="entry name" value="SCP2_sterol-bd_dom_sf"/>
</dbReference>
<dbReference type="STRING" id="1312852.EG19_01680"/>
<gene>
    <name evidence="2" type="ORF">EG19_01680</name>
</gene>
<evidence type="ECO:0000313" key="3">
    <source>
        <dbReference type="Proteomes" id="UP000027284"/>
    </source>
</evidence>
<accession>A0A062XN11</accession>
<evidence type="ECO:0000313" key="2">
    <source>
        <dbReference type="EMBL" id="KDA53932.1"/>
    </source>
</evidence>
<dbReference type="Pfam" id="PF02036">
    <property type="entry name" value="SCP2"/>
    <property type="match status" value="1"/>
</dbReference>